<gene>
    <name evidence="4" type="ORF">HYG85_02225</name>
</gene>
<keyword evidence="1" id="KW-0175">Coiled coil</keyword>
<dbReference type="AlphaFoldDB" id="A0A8J8M7T2"/>
<dbReference type="EMBL" id="CP058561">
    <property type="protein sequence ID" value="QUH27793.1"/>
    <property type="molecule type" value="Genomic_DNA"/>
</dbReference>
<dbReference type="InterPro" id="IPR050639">
    <property type="entry name" value="SSR_resolvase"/>
</dbReference>
<evidence type="ECO:0000259" key="3">
    <source>
        <dbReference type="PROSITE" id="PS51737"/>
    </source>
</evidence>
<organism evidence="4 5">
    <name type="scientific">Vallitalea guaymasensis</name>
    <dbReference type="NCBI Taxonomy" id="1185412"/>
    <lineage>
        <taxon>Bacteria</taxon>
        <taxon>Bacillati</taxon>
        <taxon>Bacillota</taxon>
        <taxon>Clostridia</taxon>
        <taxon>Lachnospirales</taxon>
        <taxon>Vallitaleaceae</taxon>
        <taxon>Vallitalea</taxon>
    </lineage>
</organism>
<dbReference type="Proteomes" id="UP000677305">
    <property type="component" value="Chromosome"/>
</dbReference>
<protein>
    <submittedName>
        <fullName evidence="4">Recombinase family protein</fullName>
    </submittedName>
</protein>
<dbReference type="SUPFAM" id="SSF53041">
    <property type="entry name" value="Resolvase-like"/>
    <property type="match status" value="1"/>
</dbReference>
<evidence type="ECO:0000256" key="1">
    <source>
        <dbReference type="SAM" id="Coils"/>
    </source>
</evidence>
<dbReference type="GO" id="GO:0000150">
    <property type="term" value="F:DNA strand exchange activity"/>
    <property type="evidence" value="ECO:0007669"/>
    <property type="project" value="InterPro"/>
</dbReference>
<evidence type="ECO:0000313" key="5">
    <source>
        <dbReference type="Proteomes" id="UP000677305"/>
    </source>
</evidence>
<dbReference type="Pfam" id="PF13408">
    <property type="entry name" value="Zn_ribbon_recom"/>
    <property type="match status" value="1"/>
</dbReference>
<dbReference type="InterPro" id="IPR011109">
    <property type="entry name" value="DNA_bind_recombinase_dom"/>
</dbReference>
<dbReference type="SMART" id="SM00857">
    <property type="entry name" value="Resolvase"/>
    <property type="match status" value="1"/>
</dbReference>
<dbReference type="RefSeq" id="WP_212692104.1">
    <property type="nucleotide sequence ID" value="NZ_CP058561.1"/>
</dbReference>
<dbReference type="CDD" id="cd00338">
    <property type="entry name" value="Ser_Recombinase"/>
    <property type="match status" value="1"/>
</dbReference>
<dbReference type="Gene3D" id="3.40.50.1390">
    <property type="entry name" value="Resolvase, N-terminal catalytic domain"/>
    <property type="match status" value="1"/>
</dbReference>
<dbReference type="Pfam" id="PF00239">
    <property type="entry name" value="Resolvase"/>
    <property type="match status" value="1"/>
</dbReference>
<keyword evidence="5" id="KW-1185">Reference proteome</keyword>
<feature type="coiled-coil region" evidence="1">
    <location>
        <begin position="389"/>
        <end position="416"/>
    </location>
</feature>
<feature type="domain" description="Recombinase" evidence="3">
    <location>
        <begin position="164"/>
        <end position="308"/>
    </location>
</feature>
<dbReference type="KEGG" id="vgu:HYG85_02225"/>
<feature type="domain" description="Resolvase/invertase-type recombinase catalytic" evidence="2">
    <location>
        <begin position="4"/>
        <end position="156"/>
    </location>
</feature>
<evidence type="ECO:0000313" key="4">
    <source>
        <dbReference type="EMBL" id="QUH27793.1"/>
    </source>
</evidence>
<dbReference type="PANTHER" id="PTHR30461:SF23">
    <property type="entry name" value="DNA RECOMBINASE-RELATED"/>
    <property type="match status" value="1"/>
</dbReference>
<dbReference type="PROSITE" id="PS51736">
    <property type="entry name" value="RECOMBINASES_3"/>
    <property type="match status" value="1"/>
</dbReference>
<dbReference type="GO" id="GO:0003677">
    <property type="term" value="F:DNA binding"/>
    <property type="evidence" value="ECO:0007669"/>
    <property type="project" value="InterPro"/>
</dbReference>
<dbReference type="InterPro" id="IPR025827">
    <property type="entry name" value="Zn_ribbon_recom_dom"/>
</dbReference>
<dbReference type="InterPro" id="IPR006119">
    <property type="entry name" value="Resolv_N"/>
</dbReference>
<sequence length="531" mass="61188">MSAEYCIYLRKSRSDMEAEAHGEGETLARHEKILLDLSKNRNLDVTKIYKEIVSGETISSRPVIQQVLSEVEQGIWSGVLVVEVERLARGDTIDQGIVAQSFKFSNTKIITPMKDYDPKNEFDEEYFEFGLFMSRREYKTINRRLQRGRIESVKEGKYLGNKPPYGYMRKKLENDKGYTLEINHEQAKAVKLIFILYTKGESHSDGTSDKFGLTLIANKLNELKISPVKSKIWVESSIRDILKNPVYIGKIRWNSRPTVKRMVDGKIVKSRPRTKKEDWILVNGLHEPIIDNTTFELAQKRLSENSKAPIPSKYNIKNPLAGIAICGMCGRKMVRRSYTNSTPDYLICKISSCNNISCELSVVEEKLIECLRTWLINYKLDIKSSKHDKSNLNLQHEITEKSIKKLDEELMTLIKQSDTLHDLLEQGVYSVDKFLERSKIITDKISEVKNTKNELLDVLNQNTVHNKNQVTLIPKIERILETYGNLTNPAEKNELLKEVIDKVVYTKTVNGRWHGNPDDFNLVLYPKLPKK</sequence>
<reference evidence="4 5" key="1">
    <citation type="submission" date="2020-07" db="EMBL/GenBank/DDBJ databases">
        <title>Vallitalea guaymasensis genome.</title>
        <authorList>
            <person name="Postec A."/>
        </authorList>
    </citation>
    <scope>NUCLEOTIDE SEQUENCE [LARGE SCALE GENOMIC DNA]</scope>
    <source>
        <strain evidence="4 5">Ra1766G1</strain>
    </source>
</reference>
<proteinExistence type="predicted"/>
<accession>A0A8J8M7T2</accession>
<dbReference type="Pfam" id="PF07508">
    <property type="entry name" value="Recombinase"/>
    <property type="match status" value="1"/>
</dbReference>
<dbReference type="InterPro" id="IPR036162">
    <property type="entry name" value="Resolvase-like_N_sf"/>
</dbReference>
<dbReference type="InterPro" id="IPR038109">
    <property type="entry name" value="DNA_bind_recomb_sf"/>
</dbReference>
<dbReference type="PROSITE" id="PS51737">
    <property type="entry name" value="RECOMBINASE_DNA_BIND"/>
    <property type="match status" value="1"/>
</dbReference>
<dbReference type="PANTHER" id="PTHR30461">
    <property type="entry name" value="DNA-INVERTASE FROM LAMBDOID PROPHAGE"/>
    <property type="match status" value="1"/>
</dbReference>
<evidence type="ECO:0000259" key="2">
    <source>
        <dbReference type="PROSITE" id="PS51736"/>
    </source>
</evidence>
<name>A0A8J8M7T2_9FIRM</name>
<dbReference type="Gene3D" id="3.90.1750.20">
    <property type="entry name" value="Putative Large Serine Recombinase, Chain B, Domain 2"/>
    <property type="match status" value="1"/>
</dbReference>